<feature type="compositionally biased region" description="Low complexity" evidence="1">
    <location>
        <begin position="83"/>
        <end position="95"/>
    </location>
</feature>
<dbReference type="AlphaFoldDB" id="A0A1I6SN25"/>
<proteinExistence type="predicted"/>
<organism evidence="2 3">
    <name type="scientific">Streptomyces harbinensis</name>
    <dbReference type="NCBI Taxonomy" id="1176198"/>
    <lineage>
        <taxon>Bacteria</taxon>
        <taxon>Bacillati</taxon>
        <taxon>Actinomycetota</taxon>
        <taxon>Actinomycetes</taxon>
        <taxon>Kitasatosporales</taxon>
        <taxon>Streptomycetaceae</taxon>
        <taxon>Streptomyces</taxon>
    </lineage>
</organism>
<gene>
    <name evidence="2" type="ORF">SAMN05444716_10435</name>
</gene>
<name>A0A1I6SN25_9ACTN</name>
<protein>
    <submittedName>
        <fullName evidence="2">Uncharacterized protein</fullName>
    </submittedName>
</protein>
<sequence length="101" mass="10894">MGRGRAKAKQTKVARQLKYSSGGTDLSRLAEELGASPSNESQHGDQFKDGDELDDELDNDPYARYAEMYGDDSDDEDEDDQGSGRSQGSPGSSGASKRRST</sequence>
<accession>A0A1I6SN25</accession>
<keyword evidence="3" id="KW-1185">Reference proteome</keyword>
<feature type="compositionally biased region" description="Basic residues" evidence="1">
    <location>
        <begin position="1"/>
        <end position="12"/>
    </location>
</feature>
<dbReference type="RefSeq" id="WP_019431933.1">
    <property type="nucleotide sequence ID" value="NZ_CP054938.1"/>
</dbReference>
<feature type="region of interest" description="Disordered" evidence="1">
    <location>
        <begin position="1"/>
        <end position="101"/>
    </location>
</feature>
<feature type="compositionally biased region" description="Acidic residues" evidence="1">
    <location>
        <begin position="69"/>
        <end position="81"/>
    </location>
</feature>
<dbReference type="InterPro" id="IPR021426">
    <property type="entry name" value="DUF3073"/>
</dbReference>
<dbReference type="EMBL" id="FPAB01000004">
    <property type="protein sequence ID" value="SFS78353.1"/>
    <property type="molecule type" value="Genomic_DNA"/>
</dbReference>
<dbReference type="STRING" id="1176198.SAMN05444716_10435"/>
<evidence type="ECO:0000256" key="1">
    <source>
        <dbReference type="SAM" id="MobiDB-lite"/>
    </source>
</evidence>
<evidence type="ECO:0000313" key="2">
    <source>
        <dbReference type="EMBL" id="SFS78353.1"/>
    </source>
</evidence>
<dbReference type="Pfam" id="PF11273">
    <property type="entry name" value="DUF3073"/>
    <property type="match status" value="1"/>
</dbReference>
<evidence type="ECO:0000313" key="3">
    <source>
        <dbReference type="Proteomes" id="UP000198873"/>
    </source>
</evidence>
<dbReference type="Proteomes" id="UP000198873">
    <property type="component" value="Unassembled WGS sequence"/>
</dbReference>
<reference evidence="3" key="1">
    <citation type="submission" date="2016-10" db="EMBL/GenBank/DDBJ databases">
        <authorList>
            <person name="Varghese N."/>
            <person name="Submissions S."/>
        </authorList>
    </citation>
    <scope>NUCLEOTIDE SEQUENCE [LARGE SCALE GENOMIC DNA]</scope>
    <source>
        <strain evidence="3">CGMCC 4.7047</strain>
    </source>
</reference>